<dbReference type="GO" id="GO:0004521">
    <property type="term" value="F:RNA endonuclease activity"/>
    <property type="evidence" value="ECO:0007669"/>
    <property type="project" value="UniProtKB-UniRule"/>
</dbReference>
<accession>A0A381DLG2</accession>
<keyword evidence="2 7" id="KW-0540">Nuclease</keyword>
<keyword evidence="4 7" id="KW-0255">Endonuclease</keyword>
<dbReference type="InterPro" id="IPR023091">
    <property type="entry name" value="MetalPrtase_cat_dom_sf_prd"/>
</dbReference>
<comment type="subcellular location">
    <subcellularLocation>
        <location evidence="7">Cytoplasm</location>
    </subcellularLocation>
</comment>
<dbReference type="Gene3D" id="3.40.390.30">
    <property type="entry name" value="Metalloproteases ('zincins'), catalytic domain"/>
    <property type="match status" value="1"/>
</dbReference>
<dbReference type="Pfam" id="PF02130">
    <property type="entry name" value="YbeY"/>
    <property type="match status" value="1"/>
</dbReference>
<keyword evidence="8" id="KW-0645">Protease</keyword>
<dbReference type="Proteomes" id="UP000254920">
    <property type="component" value="Unassembled WGS sequence"/>
</dbReference>
<evidence type="ECO:0000256" key="6">
    <source>
        <dbReference type="ARBA" id="ARBA00022833"/>
    </source>
</evidence>
<keyword evidence="7" id="KW-0698">rRNA processing</keyword>
<gene>
    <name evidence="7" type="primary">ybeY</name>
    <name evidence="8" type="ORF">NCTC12475_01538</name>
</gene>
<dbReference type="EC" id="3.1.-.-" evidence="7"/>
<keyword evidence="8" id="KW-0482">Metalloprotease</keyword>
<dbReference type="RefSeq" id="WP_089182060.1">
    <property type="nucleotide sequence ID" value="NZ_CP043427.1"/>
</dbReference>
<protein>
    <recommendedName>
        <fullName evidence="7">Endoribonuclease YbeY</fullName>
        <ecNumber evidence="7">3.1.-.-</ecNumber>
    </recommendedName>
</protein>
<evidence type="ECO:0000256" key="2">
    <source>
        <dbReference type="ARBA" id="ARBA00022722"/>
    </source>
</evidence>
<dbReference type="InterPro" id="IPR020549">
    <property type="entry name" value="YbeY_CS"/>
</dbReference>
<sequence>MIICDDKYPKILDEILKFLSNDDVELVFVDCDEMRRINKENRNIDKTTDVLSFPLEFVYGSVLGSIVINLDLVSKKASELKHTNDDEIALLFIHGLLHILGFDHEIDSGEMRQQEAKIIEHFNLPPSLIVRTQG</sequence>
<dbReference type="SUPFAM" id="SSF55486">
    <property type="entry name" value="Metalloproteases ('zincins'), catalytic domain"/>
    <property type="match status" value="1"/>
</dbReference>
<dbReference type="GO" id="GO:0006364">
    <property type="term" value="P:rRNA processing"/>
    <property type="evidence" value="ECO:0007669"/>
    <property type="project" value="UniProtKB-UniRule"/>
</dbReference>
<feature type="binding site" evidence="7">
    <location>
        <position position="104"/>
    </location>
    <ligand>
        <name>Zn(2+)</name>
        <dbReference type="ChEBI" id="CHEBI:29105"/>
        <note>catalytic</note>
    </ligand>
</feature>
<reference evidence="8 9" key="1">
    <citation type="submission" date="2018-06" db="EMBL/GenBank/DDBJ databases">
        <authorList>
            <consortium name="Pathogen Informatics"/>
            <person name="Doyle S."/>
        </authorList>
    </citation>
    <scope>NUCLEOTIDE SEQUENCE [LARGE SCALE GENOMIC DNA]</scope>
    <source>
        <strain evidence="8 9">NCTC12475</strain>
    </source>
</reference>
<dbReference type="HAMAP" id="MF_00009">
    <property type="entry name" value="Endoribonucl_YbeY"/>
    <property type="match status" value="1"/>
</dbReference>
<name>A0A381DLG2_9BACT</name>
<keyword evidence="7" id="KW-0690">Ribosome biogenesis</keyword>
<dbReference type="OrthoDB" id="9807740at2"/>
<dbReference type="GO" id="GO:0004222">
    <property type="term" value="F:metalloendopeptidase activity"/>
    <property type="evidence" value="ECO:0007669"/>
    <property type="project" value="InterPro"/>
</dbReference>
<dbReference type="STRING" id="32024.GCA_000788295_01083"/>
<proteinExistence type="inferred from homology"/>
<keyword evidence="5 7" id="KW-0378">Hydrolase</keyword>
<dbReference type="EMBL" id="UFVD01000001">
    <property type="protein sequence ID" value="SUX11321.1"/>
    <property type="molecule type" value="Genomic_DNA"/>
</dbReference>
<evidence type="ECO:0000256" key="1">
    <source>
        <dbReference type="ARBA" id="ARBA00010875"/>
    </source>
</evidence>
<feature type="binding site" evidence="7">
    <location>
        <position position="94"/>
    </location>
    <ligand>
        <name>Zn(2+)</name>
        <dbReference type="ChEBI" id="CHEBI:29105"/>
        <note>catalytic</note>
    </ligand>
</feature>
<dbReference type="AlphaFoldDB" id="A0A381DLG2"/>
<dbReference type="GO" id="GO:0005737">
    <property type="term" value="C:cytoplasm"/>
    <property type="evidence" value="ECO:0007669"/>
    <property type="project" value="UniProtKB-SubCell"/>
</dbReference>
<evidence type="ECO:0000256" key="4">
    <source>
        <dbReference type="ARBA" id="ARBA00022759"/>
    </source>
</evidence>
<comment type="function">
    <text evidence="7">Single strand-specific metallo-endoribonuclease involved in late-stage 70S ribosome quality control and in maturation of the 3' terminus of the 16S rRNA.</text>
</comment>
<dbReference type="NCBIfam" id="TIGR00043">
    <property type="entry name" value="rRNA maturation RNase YbeY"/>
    <property type="match status" value="1"/>
</dbReference>
<evidence type="ECO:0000313" key="9">
    <source>
        <dbReference type="Proteomes" id="UP000254920"/>
    </source>
</evidence>
<organism evidence="8 9">
    <name type="scientific">Campylobacter sputorum subsp. sputorum</name>
    <dbReference type="NCBI Taxonomy" id="32024"/>
    <lineage>
        <taxon>Bacteria</taxon>
        <taxon>Pseudomonadati</taxon>
        <taxon>Campylobacterota</taxon>
        <taxon>Epsilonproteobacteria</taxon>
        <taxon>Campylobacterales</taxon>
        <taxon>Campylobacteraceae</taxon>
        <taxon>Campylobacter</taxon>
    </lineage>
</organism>
<dbReference type="PROSITE" id="PS01306">
    <property type="entry name" value="UPF0054"/>
    <property type="match status" value="1"/>
</dbReference>
<dbReference type="InterPro" id="IPR002036">
    <property type="entry name" value="YbeY"/>
</dbReference>
<evidence type="ECO:0000256" key="5">
    <source>
        <dbReference type="ARBA" id="ARBA00022801"/>
    </source>
</evidence>
<evidence type="ECO:0000256" key="3">
    <source>
        <dbReference type="ARBA" id="ARBA00022723"/>
    </source>
</evidence>
<comment type="cofactor">
    <cofactor evidence="7">
        <name>Zn(2+)</name>
        <dbReference type="ChEBI" id="CHEBI:29105"/>
    </cofactor>
    <text evidence="7">Binds 1 zinc ion.</text>
</comment>
<keyword evidence="7" id="KW-0963">Cytoplasm</keyword>
<dbReference type="GO" id="GO:0008270">
    <property type="term" value="F:zinc ion binding"/>
    <property type="evidence" value="ECO:0007669"/>
    <property type="project" value="UniProtKB-UniRule"/>
</dbReference>
<comment type="similarity">
    <text evidence="1 7">Belongs to the endoribonuclease YbeY family.</text>
</comment>
<evidence type="ECO:0000313" key="8">
    <source>
        <dbReference type="EMBL" id="SUX11321.1"/>
    </source>
</evidence>
<feature type="binding site" evidence="7">
    <location>
        <position position="98"/>
    </location>
    <ligand>
        <name>Zn(2+)</name>
        <dbReference type="ChEBI" id="CHEBI:29105"/>
        <note>catalytic</note>
    </ligand>
</feature>
<keyword evidence="9" id="KW-1185">Reference proteome</keyword>
<dbReference type="GeneID" id="93090181"/>
<evidence type="ECO:0000256" key="7">
    <source>
        <dbReference type="HAMAP-Rule" id="MF_00009"/>
    </source>
</evidence>
<dbReference type="GO" id="GO:0006508">
    <property type="term" value="P:proteolysis"/>
    <property type="evidence" value="ECO:0007669"/>
    <property type="project" value="UniProtKB-KW"/>
</dbReference>
<keyword evidence="3 7" id="KW-0479">Metal-binding</keyword>
<dbReference type="PANTHER" id="PTHR46986">
    <property type="entry name" value="ENDORIBONUCLEASE YBEY, CHLOROPLASTIC"/>
    <property type="match status" value="1"/>
</dbReference>
<dbReference type="PANTHER" id="PTHR46986:SF1">
    <property type="entry name" value="ENDORIBONUCLEASE YBEY, CHLOROPLASTIC"/>
    <property type="match status" value="1"/>
</dbReference>
<keyword evidence="6 7" id="KW-0862">Zinc</keyword>